<evidence type="ECO:0000313" key="4">
    <source>
        <dbReference type="Proteomes" id="UP000001520"/>
    </source>
</evidence>
<dbReference type="KEGG" id="ddf:DEFDS_0329"/>
<dbReference type="OrthoDB" id="9775208at2"/>
<dbReference type="CDD" id="cd03811">
    <property type="entry name" value="GT4_GT28_WabH-like"/>
    <property type="match status" value="1"/>
</dbReference>
<dbReference type="Gene3D" id="3.40.50.2000">
    <property type="entry name" value="Glycogen Phosphorylase B"/>
    <property type="match status" value="2"/>
</dbReference>
<dbReference type="Pfam" id="PF13439">
    <property type="entry name" value="Glyco_transf_4"/>
    <property type="match status" value="1"/>
</dbReference>
<reference evidence="3 4" key="1">
    <citation type="journal article" date="2010" name="DNA Res.">
        <title>Bacterial lifestyle in a deep-sea hydrothermal vent chimney revealed by the genome sequence of the thermophilic bacterium Deferribacter desulfuricans SSM1.</title>
        <authorList>
            <person name="Takaki Y."/>
            <person name="Shimamura S."/>
            <person name="Nakagawa S."/>
            <person name="Fukuhara Y."/>
            <person name="Horikawa H."/>
            <person name="Ankai A."/>
            <person name="Harada T."/>
            <person name="Hosoyama A."/>
            <person name="Oguchi A."/>
            <person name="Fukui S."/>
            <person name="Fujita N."/>
            <person name="Takami H."/>
            <person name="Takai K."/>
        </authorList>
    </citation>
    <scope>NUCLEOTIDE SEQUENCE [LARGE SCALE GENOMIC DNA]</scope>
    <source>
        <strain evidence="4">DSM 14783 / JCM 11476 / NBRC 101012 / SSM1</strain>
    </source>
</reference>
<dbReference type="AlphaFoldDB" id="D3PB57"/>
<dbReference type="InterPro" id="IPR001296">
    <property type="entry name" value="Glyco_trans_1"/>
</dbReference>
<dbReference type="EMBL" id="AP011529">
    <property type="protein sequence ID" value="BAI79830.1"/>
    <property type="molecule type" value="Genomic_DNA"/>
</dbReference>
<proteinExistence type="predicted"/>
<dbReference type="eggNOG" id="COG0438">
    <property type="taxonomic scope" value="Bacteria"/>
</dbReference>
<evidence type="ECO:0000313" key="3">
    <source>
        <dbReference type="EMBL" id="BAI79830.1"/>
    </source>
</evidence>
<dbReference type="SUPFAM" id="SSF53756">
    <property type="entry name" value="UDP-Glycosyltransferase/glycogen phosphorylase"/>
    <property type="match status" value="1"/>
</dbReference>
<keyword evidence="3" id="KW-0808">Transferase</keyword>
<dbReference type="HOGENOM" id="CLU_009583_0_4_0"/>
<dbReference type="CAZy" id="GT4">
    <property type="family name" value="Glycosyltransferase Family 4"/>
</dbReference>
<sequence length="352" mass="39788">MRVLHVDTGKEWRGGQRQALLLHTGLLEQGVESFLAANSKGVLIKKSERNIVSYDFKGEVSPVSLWNIIGIIKKIKPDIVHSHDAHSLTPLVLAKMVGFKFKLVHTRRVDFSIRKNRLSKFKYDNRYIDKIVAISEAVKKVLVSDGIDESKIEVIYSGVEFKNPEDYECPPDLKPLLDGYKVIGCVANFADHKDHKTLIKAFNKVYEIRKDVKLLLVGDGPLFNETVEFAKKLTCFNNIVFTGFREDVYSCLKCMDIFTMTSKEEGLCTSIIDALSFGLPVVATKAGGIPEVVKDGVNGYLAGVKNSLKIAEHFLYSLDSKFNQENLINSIKEFSFEQMVINYKKMYKRFTA</sequence>
<organism evidence="3 4">
    <name type="scientific">Deferribacter desulfuricans (strain DSM 14783 / JCM 11476 / NBRC 101012 / SSM1)</name>
    <dbReference type="NCBI Taxonomy" id="639282"/>
    <lineage>
        <taxon>Bacteria</taxon>
        <taxon>Pseudomonadati</taxon>
        <taxon>Deferribacterota</taxon>
        <taxon>Deferribacteres</taxon>
        <taxon>Deferribacterales</taxon>
        <taxon>Deferribacteraceae</taxon>
        <taxon>Deferribacter</taxon>
    </lineage>
</organism>
<dbReference type="Pfam" id="PF00534">
    <property type="entry name" value="Glycos_transf_1"/>
    <property type="match status" value="1"/>
</dbReference>
<protein>
    <submittedName>
        <fullName evidence="3">Glycosyl transferase</fullName>
    </submittedName>
</protein>
<dbReference type="STRING" id="639282.DEFDS_0329"/>
<feature type="domain" description="Glycosyltransferase subfamily 4-like N-terminal" evidence="2">
    <location>
        <begin position="13"/>
        <end position="160"/>
    </location>
</feature>
<dbReference type="PANTHER" id="PTHR45947:SF3">
    <property type="entry name" value="SULFOQUINOVOSYL TRANSFERASE SQD2"/>
    <property type="match status" value="1"/>
</dbReference>
<feature type="domain" description="Glycosyl transferase family 1" evidence="1">
    <location>
        <begin position="178"/>
        <end position="332"/>
    </location>
</feature>
<dbReference type="RefSeq" id="WP_013007078.1">
    <property type="nucleotide sequence ID" value="NC_013939.1"/>
</dbReference>
<dbReference type="InterPro" id="IPR050194">
    <property type="entry name" value="Glycosyltransferase_grp1"/>
</dbReference>
<gene>
    <name evidence="3" type="ordered locus">DEFDS_0329</name>
</gene>
<dbReference type="Proteomes" id="UP000001520">
    <property type="component" value="Chromosome"/>
</dbReference>
<evidence type="ECO:0000259" key="1">
    <source>
        <dbReference type="Pfam" id="PF00534"/>
    </source>
</evidence>
<evidence type="ECO:0000259" key="2">
    <source>
        <dbReference type="Pfam" id="PF13439"/>
    </source>
</evidence>
<accession>D3PB57</accession>
<dbReference type="GO" id="GO:0016757">
    <property type="term" value="F:glycosyltransferase activity"/>
    <property type="evidence" value="ECO:0007669"/>
    <property type="project" value="InterPro"/>
</dbReference>
<name>D3PB57_DEFDS</name>
<keyword evidence="4" id="KW-1185">Reference proteome</keyword>
<dbReference type="InterPro" id="IPR028098">
    <property type="entry name" value="Glyco_trans_4-like_N"/>
</dbReference>
<dbReference type="PANTHER" id="PTHR45947">
    <property type="entry name" value="SULFOQUINOVOSYL TRANSFERASE SQD2"/>
    <property type="match status" value="1"/>
</dbReference>